<name>A0ABU6MMH1_9BACI</name>
<dbReference type="Proteomes" id="UP001341444">
    <property type="component" value="Unassembled WGS sequence"/>
</dbReference>
<comment type="caution">
    <text evidence="3">The sequence shown here is derived from an EMBL/GenBank/DDBJ whole genome shotgun (WGS) entry which is preliminary data.</text>
</comment>
<feature type="domain" description="NrS-1 polymerase-like HBD" evidence="2">
    <location>
        <begin position="232"/>
        <end position="292"/>
    </location>
</feature>
<evidence type="ECO:0000313" key="4">
    <source>
        <dbReference type="Proteomes" id="UP001341444"/>
    </source>
</evidence>
<dbReference type="PANTHER" id="PTHR34985">
    <property type="entry name" value="SLR0554 PROTEIN"/>
    <property type="match status" value="1"/>
</dbReference>
<evidence type="ECO:0000313" key="3">
    <source>
        <dbReference type="EMBL" id="MED1205885.1"/>
    </source>
</evidence>
<dbReference type="Pfam" id="PF05272">
    <property type="entry name" value="VapE-like_dom"/>
    <property type="match status" value="1"/>
</dbReference>
<dbReference type="EMBL" id="JARMAB010000042">
    <property type="protein sequence ID" value="MED1205885.1"/>
    <property type="molecule type" value="Genomic_DNA"/>
</dbReference>
<evidence type="ECO:0000259" key="1">
    <source>
        <dbReference type="Pfam" id="PF05272"/>
    </source>
</evidence>
<accession>A0ABU6MMH1</accession>
<dbReference type="RefSeq" id="WP_066271566.1">
    <property type="nucleotide sequence ID" value="NZ_JARMAB010000042.1"/>
</dbReference>
<dbReference type="InterPro" id="IPR054468">
    <property type="entry name" value="NrSPol-like_HBD"/>
</dbReference>
<protein>
    <submittedName>
        <fullName evidence="3">VapE family protein</fullName>
    </submittedName>
</protein>
<sequence length="747" mass="86007">MALTKETSIITPIFENIPEEMKQLDRWVCWKAQERKGKITKVPYTPTGSPAKSNDKSTWSNFESIKRAFETKKFDGIGFMLGDGIIGIDIDGAINEQGHLSEHAKNILKSVDSYYEKSVSGTGIHIILKGDLPEGYKNKNTDLNLEVYGDLRYFTITGSTKSPKPINQDQNGLLSVLEQYFKKQPAARKKSSRPQRKRTASLSNSQIWQAMFNSKNGQAIKALYDGFIESDHSSADMALSNQLAFWTNKDPIQMDAMFRESGLMREKWDEQRGSSTYGQMTIQRAIDDTSSTLSDYNSPKNTTFQIYVSDEKEKDGLKELEYNSKGDKVLANARNAEFILSSKPFKGVLAYDAFKNTEAIKGDLPWRKRELPFRPYEPWLGSDDKRLLHYFGKQYDFKSTSIIQNAYIEVTRQNSFHPVKEYLEGQKWDGNNRVDTFFIDYLGAEDTPYIRAITRKWLVAAVTRIYEPGCKFDYMPVLVGPQGAGKSSTISALAREWFSDSLKNLDNKEAGEHLQNSWIFEFGELAAMKKGEVEEIKAFITKQTDSYRVAYDRVVSEFPRKCVFIGTTNKEDFLRDKTGNRRFWPVTVDPKKRKYNPITQLNEDIIGLIWAEAMELYKQGEKLYLDPVLEEEAAKVQEGHMEEDPRRGLIEKYLDTTLPSHWDAMKIFERRNYLINPNGSIQRNKVCAAEIWCECLNRDFENMKIHDAREIIDIIRKIPGWEERKPSRTVFKHYGKQTTFIKTGRGQ</sequence>
<dbReference type="Pfam" id="PF22763">
    <property type="entry name" value="NrS1-1_pol-like_HBD"/>
    <property type="match status" value="1"/>
</dbReference>
<feature type="domain" description="Virulence-associated protein E-like" evidence="1">
    <location>
        <begin position="423"/>
        <end position="641"/>
    </location>
</feature>
<keyword evidence="4" id="KW-1185">Reference proteome</keyword>
<dbReference type="InterPro" id="IPR007936">
    <property type="entry name" value="VapE-like_dom"/>
</dbReference>
<gene>
    <name evidence="3" type="ORF">P4T90_22890</name>
</gene>
<evidence type="ECO:0000259" key="2">
    <source>
        <dbReference type="Pfam" id="PF22763"/>
    </source>
</evidence>
<dbReference type="SUPFAM" id="SSF52540">
    <property type="entry name" value="P-loop containing nucleoside triphosphate hydrolases"/>
    <property type="match status" value="1"/>
</dbReference>
<dbReference type="InterPro" id="IPR027417">
    <property type="entry name" value="P-loop_NTPase"/>
</dbReference>
<proteinExistence type="predicted"/>
<organism evidence="3 4">
    <name type="scientific">Heyndrickxia acidicola</name>
    <dbReference type="NCBI Taxonomy" id="209389"/>
    <lineage>
        <taxon>Bacteria</taxon>
        <taxon>Bacillati</taxon>
        <taxon>Bacillota</taxon>
        <taxon>Bacilli</taxon>
        <taxon>Bacillales</taxon>
        <taxon>Bacillaceae</taxon>
        <taxon>Heyndrickxia</taxon>
    </lineage>
</organism>
<dbReference type="PANTHER" id="PTHR34985:SF1">
    <property type="entry name" value="SLR0554 PROTEIN"/>
    <property type="match status" value="1"/>
</dbReference>
<reference evidence="3 4" key="1">
    <citation type="submission" date="2023-03" db="EMBL/GenBank/DDBJ databases">
        <title>Bacillus Genome Sequencing.</title>
        <authorList>
            <person name="Dunlap C."/>
        </authorList>
    </citation>
    <scope>NUCLEOTIDE SEQUENCE [LARGE SCALE GENOMIC DNA]</scope>
    <source>
        <strain evidence="3 4">B-23453</strain>
    </source>
</reference>